<dbReference type="InterPro" id="IPR025411">
    <property type="entry name" value="DUF4136"/>
</dbReference>
<organism evidence="3 4">
    <name type="scientific">Algoriphagus namhaensis</name>
    <dbReference type="NCBI Taxonomy" id="915353"/>
    <lineage>
        <taxon>Bacteria</taxon>
        <taxon>Pseudomonadati</taxon>
        <taxon>Bacteroidota</taxon>
        <taxon>Cytophagia</taxon>
        <taxon>Cytophagales</taxon>
        <taxon>Cyclobacteriaceae</taxon>
        <taxon>Algoriphagus</taxon>
    </lineage>
</organism>
<evidence type="ECO:0000313" key="3">
    <source>
        <dbReference type="EMBL" id="MFC3880814.1"/>
    </source>
</evidence>
<proteinExistence type="predicted"/>
<dbReference type="Proteomes" id="UP001595805">
    <property type="component" value="Unassembled WGS sequence"/>
</dbReference>
<dbReference type="PROSITE" id="PS51257">
    <property type="entry name" value="PROKAR_LIPOPROTEIN"/>
    <property type="match status" value="1"/>
</dbReference>
<name>A0ABV8AVJ9_9BACT</name>
<evidence type="ECO:0000256" key="1">
    <source>
        <dbReference type="SAM" id="SignalP"/>
    </source>
</evidence>
<feature type="signal peptide" evidence="1">
    <location>
        <begin position="1"/>
        <end position="20"/>
    </location>
</feature>
<evidence type="ECO:0000313" key="4">
    <source>
        <dbReference type="Proteomes" id="UP001595805"/>
    </source>
</evidence>
<reference evidence="4" key="1">
    <citation type="journal article" date="2019" name="Int. J. Syst. Evol. Microbiol.">
        <title>The Global Catalogue of Microorganisms (GCM) 10K type strain sequencing project: providing services to taxonomists for standard genome sequencing and annotation.</title>
        <authorList>
            <consortium name="The Broad Institute Genomics Platform"/>
            <consortium name="The Broad Institute Genome Sequencing Center for Infectious Disease"/>
            <person name="Wu L."/>
            <person name="Ma J."/>
        </authorList>
    </citation>
    <scope>NUCLEOTIDE SEQUENCE [LARGE SCALE GENOMIC DNA]</scope>
    <source>
        <strain evidence="4">CCUG 60523</strain>
    </source>
</reference>
<accession>A0ABV8AVJ9</accession>
<keyword evidence="1" id="KW-0732">Signal</keyword>
<dbReference type="Gene3D" id="3.30.160.670">
    <property type="match status" value="1"/>
</dbReference>
<dbReference type="Pfam" id="PF13590">
    <property type="entry name" value="DUF4136"/>
    <property type="match status" value="1"/>
</dbReference>
<sequence length="179" mass="20285">MRQYQIIIGALLLMILTSCSSTSTLSDEFADFDLSAYQSFDFFTVDGPDEKLADYDANLEFLKEEINRQMTERGLKQDSSSPDIKINLGIVVEDKVQTRTTNLATDPFMYSGQRNYTWESREVPVNTYKEGTLTMHLVEGMSNKVVWAGTASRVVPKKTDKKQRAAQEAVSELFDQIDN</sequence>
<protein>
    <submittedName>
        <fullName evidence="3">DUF4136 domain-containing protein</fullName>
    </submittedName>
</protein>
<dbReference type="EMBL" id="JBHRZS010000007">
    <property type="protein sequence ID" value="MFC3880814.1"/>
    <property type="molecule type" value="Genomic_DNA"/>
</dbReference>
<feature type="chain" id="PRO_5045770108" evidence="1">
    <location>
        <begin position="21"/>
        <end position="179"/>
    </location>
</feature>
<comment type="caution">
    <text evidence="3">The sequence shown here is derived from an EMBL/GenBank/DDBJ whole genome shotgun (WGS) entry which is preliminary data.</text>
</comment>
<gene>
    <name evidence="3" type="ORF">ACFOSV_11530</name>
</gene>
<dbReference type="RefSeq" id="WP_377906165.1">
    <property type="nucleotide sequence ID" value="NZ_JBHRZS010000007.1"/>
</dbReference>
<evidence type="ECO:0000259" key="2">
    <source>
        <dbReference type="Pfam" id="PF13590"/>
    </source>
</evidence>
<feature type="domain" description="DUF4136" evidence="2">
    <location>
        <begin position="31"/>
        <end position="176"/>
    </location>
</feature>
<keyword evidence="4" id="KW-1185">Reference proteome</keyword>